<sequence>MVEEEQVIGQAALARSATTVAEVVDAELARLARQSISGLPSGPARLGRRQPASRPAGDPVRF</sequence>
<protein>
    <submittedName>
        <fullName evidence="2">Uncharacterized protein</fullName>
    </submittedName>
</protein>
<accession>A0AB39R2P8</accession>
<dbReference type="AlphaFoldDB" id="A0AB39R2P8"/>
<organism evidence="2">
    <name type="scientific">Streptomyces sp. R39</name>
    <dbReference type="NCBI Taxonomy" id="3238631"/>
    <lineage>
        <taxon>Bacteria</taxon>
        <taxon>Bacillati</taxon>
        <taxon>Actinomycetota</taxon>
        <taxon>Actinomycetes</taxon>
        <taxon>Kitasatosporales</taxon>
        <taxon>Streptomycetaceae</taxon>
        <taxon>Streptomyces</taxon>
    </lineage>
</organism>
<gene>
    <name evidence="2" type="ORF">AB5J52_39700</name>
</gene>
<evidence type="ECO:0000256" key="1">
    <source>
        <dbReference type="SAM" id="MobiDB-lite"/>
    </source>
</evidence>
<reference evidence="2" key="1">
    <citation type="submission" date="2024-07" db="EMBL/GenBank/DDBJ databases">
        <authorList>
            <person name="Yu S.T."/>
        </authorList>
    </citation>
    <scope>NUCLEOTIDE SEQUENCE</scope>
    <source>
        <strain evidence="2">R39</strain>
    </source>
</reference>
<proteinExistence type="predicted"/>
<dbReference type="EMBL" id="CP163441">
    <property type="protein sequence ID" value="XDQ47903.1"/>
    <property type="molecule type" value="Genomic_DNA"/>
</dbReference>
<name>A0AB39R2P8_9ACTN</name>
<evidence type="ECO:0000313" key="2">
    <source>
        <dbReference type="EMBL" id="XDQ47903.1"/>
    </source>
</evidence>
<dbReference type="RefSeq" id="WP_369226759.1">
    <property type="nucleotide sequence ID" value="NZ_CP163441.1"/>
</dbReference>
<feature type="region of interest" description="Disordered" evidence="1">
    <location>
        <begin position="37"/>
        <end position="62"/>
    </location>
</feature>